<evidence type="ECO:0000313" key="2">
    <source>
        <dbReference type="Proteomes" id="UP001054945"/>
    </source>
</evidence>
<reference evidence="1 2" key="1">
    <citation type="submission" date="2021-06" db="EMBL/GenBank/DDBJ databases">
        <title>Caerostris extrusa draft genome.</title>
        <authorList>
            <person name="Kono N."/>
            <person name="Arakawa K."/>
        </authorList>
    </citation>
    <scope>NUCLEOTIDE SEQUENCE [LARGE SCALE GENOMIC DNA]</scope>
</reference>
<evidence type="ECO:0000313" key="1">
    <source>
        <dbReference type="EMBL" id="GIX76436.1"/>
    </source>
</evidence>
<comment type="caution">
    <text evidence="1">The sequence shown here is derived from an EMBL/GenBank/DDBJ whole genome shotgun (WGS) entry which is preliminary data.</text>
</comment>
<organism evidence="1 2">
    <name type="scientific">Caerostris extrusa</name>
    <name type="common">Bark spider</name>
    <name type="synonym">Caerostris bankana</name>
    <dbReference type="NCBI Taxonomy" id="172846"/>
    <lineage>
        <taxon>Eukaryota</taxon>
        <taxon>Metazoa</taxon>
        <taxon>Ecdysozoa</taxon>
        <taxon>Arthropoda</taxon>
        <taxon>Chelicerata</taxon>
        <taxon>Arachnida</taxon>
        <taxon>Araneae</taxon>
        <taxon>Araneomorphae</taxon>
        <taxon>Entelegynae</taxon>
        <taxon>Araneoidea</taxon>
        <taxon>Araneidae</taxon>
        <taxon>Caerostris</taxon>
    </lineage>
</organism>
<dbReference type="AlphaFoldDB" id="A0AAV4MYG3"/>
<accession>A0AAV4MYG3</accession>
<dbReference type="EMBL" id="BPLR01020251">
    <property type="protein sequence ID" value="GIX76436.1"/>
    <property type="molecule type" value="Genomic_DNA"/>
</dbReference>
<proteinExistence type="predicted"/>
<keyword evidence="2" id="KW-1185">Reference proteome</keyword>
<name>A0AAV4MYG3_CAEEX</name>
<sequence length="118" mass="13813">MELHGMSAVLRYRIDSNRNRRSHLYRQVRDTVIRFTGALPSRRILVLDFAQFLLGGMAKGRGWRDQQPHHPSSFVCGTFRYEFLNPEKEWNSQDNGLRGWGPTPSPLILIRSYKTRPQ</sequence>
<protein>
    <submittedName>
        <fullName evidence="1">Uncharacterized protein</fullName>
    </submittedName>
</protein>
<gene>
    <name evidence="1" type="ORF">CEXT_646231</name>
</gene>
<dbReference type="Proteomes" id="UP001054945">
    <property type="component" value="Unassembled WGS sequence"/>
</dbReference>